<organism evidence="1 2">
    <name type="scientific">Gnathostoma spinigerum</name>
    <dbReference type="NCBI Taxonomy" id="75299"/>
    <lineage>
        <taxon>Eukaryota</taxon>
        <taxon>Metazoa</taxon>
        <taxon>Ecdysozoa</taxon>
        <taxon>Nematoda</taxon>
        <taxon>Chromadorea</taxon>
        <taxon>Rhabditida</taxon>
        <taxon>Spirurina</taxon>
        <taxon>Gnathostomatomorpha</taxon>
        <taxon>Gnathostomatoidea</taxon>
        <taxon>Gnathostomatidae</taxon>
        <taxon>Gnathostoma</taxon>
    </lineage>
</organism>
<accession>A0ABD6F3A7</accession>
<dbReference type="EMBL" id="JBGFUD010014981">
    <property type="protein sequence ID" value="MFH4984037.1"/>
    <property type="molecule type" value="Genomic_DNA"/>
</dbReference>
<reference evidence="1 2" key="1">
    <citation type="submission" date="2024-08" db="EMBL/GenBank/DDBJ databases">
        <title>Gnathostoma spinigerum genome.</title>
        <authorList>
            <person name="Gonzalez-Bertolin B."/>
            <person name="Monzon S."/>
            <person name="Zaballos A."/>
            <person name="Jimenez P."/>
            <person name="Dekumyoy P."/>
            <person name="Varona S."/>
            <person name="Cuesta I."/>
            <person name="Sumanam S."/>
            <person name="Adisakwattana P."/>
            <person name="Gasser R.B."/>
            <person name="Hernandez-Gonzalez A."/>
            <person name="Young N.D."/>
            <person name="Perteguer M.J."/>
        </authorList>
    </citation>
    <scope>NUCLEOTIDE SEQUENCE [LARGE SCALE GENOMIC DNA]</scope>
    <source>
        <strain evidence="1">AL3</strain>
        <tissue evidence="1">Liver</tissue>
    </source>
</reference>
<name>A0ABD6F3A7_9BILA</name>
<dbReference type="Proteomes" id="UP001608902">
    <property type="component" value="Unassembled WGS sequence"/>
</dbReference>
<evidence type="ECO:0000313" key="1">
    <source>
        <dbReference type="EMBL" id="MFH4984037.1"/>
    </source>
</evidence>
<comment type="caution">
    <text evidence="1">The sequence shown here is derived from an EMBL/GenBank/DDBJ whole genome shotgun (WGS) entry which is preliminary data.</text>
</comment>
<keyword evidence="2" id="KW-1185">Reference proteome</keyword>
<gene>
    <name evidence="1" type="ORF">AB6A40_010746</name>
</gene>
<proteinExistence type="predicted"/>
<sequence>MFADPLTTKMVGLLDVTGKEPECLLLYAYQWDDPSSSQENHNIHAISNLLPVGSRSSRTSCRWIAIIRYKPLKE</sequence>
<evidence type="ECO:0000313" key="2">
    <source>
        <dbReference type="Proteomes" id="UP001608902"/>
    </source>
</evidence>
<dbReference type="AlphaFoldDB" id="A0ABD6F3A7"/>
<protein>
    <submittedName>
        <fullName evidence="1">Uncharacterized protein</fullName>
    </submittedName>
</protein>